<gene>
    <name evidence="3" type="ordered locus">Krad_0176</name>
</gene>
<keyword evidence="1" id="KW-0560">Oxidoreductase</keyword>
<dbReference type="RefSeq" id="WP_012085511.1">
    <property type="nucleotide sequence ID" value="NC_009664.2"/>
</dbReference>
<dbReference type="PANTHER" id="PTHR13847">
    <property type="entry name" value="SARCOSINE DEHYDROGENASE-RELATED"/>
    <property type="match status" value="1"/>
</dbReference>
<keyword evidence="4" id="KW-1185">Reference proteome</keyword>
<sequence>MTSSTARVVVLGGGILGVSTAAHLARSGASVDLVTEAAPASGASGRSLAWLNSAGPRSAAYHSLRAVALDRWRTLAHREDLRHAVRFDGGLTWAAPGASHRERHAHELSIGYDSRWLAPGEVARWTPGVDPAAVAEEGAVFNPGEGWADLPTVVAVLLERFRADGGRLRTGAGPARVVVAGGRARGVRTASGEVLDADAVVLATGAAVPRDLAGLGVAVPEDTPVALLVETEPVGHALRAVLNTPRVAVRPTPAGTLVLDSGWAEREVVVHGDPLDGRHEVRERTVEGLLAEASRVMAGNPPLRAARRGVGPKPIPGDGEPVAGPVGAVPGLHVLFTHSGATLGVVLGEFTAREVLTGEPVPLLAPFRPERFA</sequence>
<reference evidence="4" key="1">
    <citation type="journal article" date="2008" name="PLoS ONE">
        <title>Survival in nuclear waste, extreme resistance, and potential applications gleaned from the genome sequence of Kineococcus radiotolerans SRS30216.</title>
        <authorList>
            <person name="Bagwell C.E."/>
            <person name="Bhat S."/>
            <person name="Hawkins G.M."/>
            <person name="Smith B.W."/>
            <person name="Biswas T."/>
            <person name="Hoover T.R."/>
            <person name="Saunders E."/>
            <person name="Han C.S."/>
            <person name="Tsodikov O.V."/>
            <person name="Shimkets L.J."/>
        </authorList>
    </citation>
    <scope>NUCLEOTIDE SEQUENCE [LARGE SCALE GENOMIC DNA]</scope>
    <source>
        <strain evidence="4">ATCC BAA-149 / DSM 14245 / SRS30216</strain>
    </source>
</reference>
<dbReference type="Gene3D" id="3.30.9.10">
    <property type="entry name" value="D-Amino Acid Oxidase, subunit A, domain 2"/>
    <property type="match status" value="1"/>
</dbReference>
<dbReference type="Pfam" id="PF01266">
    <property type="entry name" value="DAO"/>
    <property type="match status" value="1"/>
</dbReference>
<evidence type="ECO:0000256" key="1">
    <source>
        <dbReference type="ARBA" id="ARBA00023002"/>
    </source>
</evidence>
<dbReference type="Gene3D" id="3.50.50.60">
    <property type="entry name" value="FAD/NAD(P)-binding domain"/>
    <property type="match status" value="1"/>
</dbReference>
<dbReference type="SUPFAM" id="SSF51905">
    <property type="entry name" value="FAD/NAD(P)-binding domain"/>
    <property type="match status" value="1"/>
</dbReference>
<organism evidence="3 4">
    <name type="scientific">Kineococcus radiotolerans (strain ATCC BAA-149 / DSM 14245 / SRS30216)</name>
    <dbReference type="NCBI Taxonomy" id="266940"/>
    <lineage>
        <taxon>Bacteria</taxon>
        <taxon>Bacillati</taxon>
        <taxon>Actinomycetota</taxon>
        <taxon>Actinomycetes</taxon>
        <taxon>Kineosporiales</taxon>
        <taxon>Kineosporiaceae</taxon>
        <taxon>Kineococcus</taxon>
    </lineage>
</organism>
<evidence type="ECO:0000313" key="4">
    <source>
        <dbReference type="Proteomes" id="UP000001116"/>
    </source>
</evidence>
<name>A6W4C8_KINRD</name>
<dbReference type="HOGENOM" id="CLU_007884_4_0_11"/>
<dbReference type="GO" id="GO:0016491">
    <property type="term" value="F:oxidoreductase activity"/>
    <property type="evidence" value="ECO:0007669"/>
    <property type="project" value="UniProtKB-KW"/>
</dbReference>
<dbReference type="STRING" id="266940.Krad_0176"/>
<dbReference type="Proteomes" id="UP000001116">
    <property type="component" value="Chromosome"/>
</dbReference>
<dbReference type="OrthoDB" id="4775411at2"/>
<dbReference type="AlphaFoldDB" id="A6W4C8"/>
<dbReference type="eggNOG" id="COG0665">
    <property type="taxonomic scope" value="Bacteria"/>
</dbReference>
<evidence type="ECO:0000259" key="2">
    <source>
        <dbReference type="Pfam" id="PF01266"/>
    </source>
</evidence>
<dbReference type="InterPro" id="IPR036188">
    <property type="entry name" value="FAD/NAD-bd_sf"/>
</dbReference>
<dbReference type="InterPro" id="IPR006076">
    <property type="entry name" value="FAD-dep_OxRdtase"/>
</dbReference>
<protein>
    <submittedName>
        <fullName evidence="3">FAD dependent oxidoreductase</fullName>
    </submittedName>
</protein>
<dbReference type="PRINTS" id="PR00411">
    <property type="entry name" value="PNDRDTASEI"/>
</dbReference>
<evidence type="ECO:0000313" key="3">
    <source>
        <dbReference type="EMBL" id="ABS01667.1"/>
    </source>
</evidence>
<dbReference type="KEGG" id="kra:Krad_0176"/>
<accession>A6W4C8</accession>
<dbReference type="GO" id="GO:0005737">
    <property type="term" value="C:cytoplasm"/>
    <property type="evidence" value="ECO:0007669"/>
    <property type="project" value="TreeGrafter"/>
</dbReference>
<dbReference type="EMBL" id="CP000750">
    <property type="protein sequence ID" value="ABS01667.1"/>
    <property type="molecule type" value="Genomic_DNA"/>
</dbReference>
<feature type="domain" description="FAD dependent oxidoreductase" evidence="2">
    <location>
        <begin position="7"/>
        <end position="352"/>
    </location>
</feature>
<dbReference type="PANTHER" id="PTHR13847:SF289">
    <property type="entry name" value="GLYCINE OXIDASE"/>
    <property type="match status" value="1"/>
</dbReference>
<proteinExistence type="predicted"/>